<name>A0A430QGP4_SCHBO</name>
<evidence type="ECO:0000256" key="2">
    <source>
        <dbReference type="ARBA" id="ARBA00022491"/>
    </source>
</evidence>
<feature type="compositionally biased region" description="Polar residues" evidence="7">
    <location>
        <begin position="2162"/>
        <end position="2181"/>
    </location>
</feature>
<dbReference type="InterPro" id="IPR032193">
    <property type="entry name" value="CNOT1_TTP_bind"/>
</dbReference>
<sequence>MDRSGPCLVSRPVLIEVHQSLNALLQLVINSALNRTFNQSTSSTSSINSGSAMKSSPAGPTQSHLLTTRASSSTVSANNLRFPTTANLSAISGLSTSNKFATNVDTNTGVSRNLATVTTLNNTKLNPVVMQHVTNPLTLQLAARRKAQASGIVGPSMTVDTHMQQALNNNFNISIPMEHPPMELSFVNEPIKIQLSKEAEAEANTFFQKLLEGINPPDEMFKTLYDFATQGTPSQRKLLDGILRMLADEVSRHLQDYPETMLPLFADLYGSVLAASTHLFSMRALSMLWRSVLARLFTLPPETHMDSTLFRAMIHILMKAKNTFVHFSNLPNCLASCPVFKAFPHDLQGYILNSELAIKNYAISQQTTSSLSKNLTTTGSSGSGSSNQLIASHYQLTDSLTPSTSLNLTMPTSNTIGNIGIPADTSSCIKAPDAPEESISDRVYFLFNNVSKVNAKEKSNELATLLSEDRLIPWFAFYLVSKRIPVEQTFHDLFALVLDHIQEKVPNVRPKVMYELIRHIKFILRNMRLDKDDMQARSTLKNFGSFLGLITLARNKPVLHDDLNIKDLIYEAYYKGPIPTQYVVPFVARVVRGATESLVFRPPNPWTMAILKVLRELYDMENVKDWLRFEIEILYRAFDLNLNDIPSANFLRDLTHSSNLDIELCFIATTTSTITTATTTTTTTIGSMNTPGQIIVSNMTSTPAITSIDSSFYPGSSFTTPDFSVTTTVAMAATTTVTTFSVGATTTSSNLPSSEQQKQLSNMLALFHKHQQQISPTDSISTQQSVYSTPGLDITNLIQNSSTSSNQTRQTAAAIAAAVAAIKKQQQFGPPLSGTGPSSSSSPSSTSSALALQQHQQQLNTAMAAFQPLPQSHQQQSHQPQTLQNILPIHNQPNVTQSTNITSGGLNGDLTGGNTLFTGHLLRYEDVNIRSIRACLNLDELLTNAAINSRNGGTNSNGITAAFALLQANPRLRGLIEPAVLRAINELTTPVFERCARITVTTVVAIVRKDFALDPDPSRMLYAACQMIRHLAAGMSLITAREALGMSLVTSLKNIILTEVQSATGQEKEAVQQLAYLVVGKSMHVCLAYMQKSVAEKAVKDVEKKLEADIKLRTELGPIRFMEQAVNQLASQQSNMPESLRLTAGGPTATEMSVYEEFGRVIPGFAPSSSGAMMNMPSSSILLPVSLNPLTAVQNISSSTVNSAASMAAYLQLSASQKQQLSSTGIIQRQTTPAICTASGSFMKPQGYPTAASQPSTNFQAPLSGLFDKISGQIERHLIAISGRLRPANDPMCQSLRCLIDAVHLAKTSRDTNVANNIIAIMVRSFLEHYRPSFWRDQPRGLETMEHLKEAHMLTLRHMLSLEQTPFGYAWVTRQVTHTWIHLDGGNVSGSGGVNQGVTSLSNTSGNTADDLQNQELDLNIAPTENKTSSLDDMVDTTATNNWTVGGGSWKQLTENNNSQIAAAHDNRLVSVKWNWEAFAEFLRVHVIYFSQVIFFLFYHFVLPCPNGTSLGAAAAAAASYARANSSSTIPCTAVGSSVSGANSGSASVNVSVSGVNANYPIGGVGGPTSVSFSTKREFTVLNEYDLWSTLEALRNRVTFLNNTNLSTSSLTDPLGLRLRLACARVRGLLDLGLMEQSPLFNNPSCTIGALYAGCSQAHEFDDPPNLQEKVELIMRNWVEIYQSPKQRDPATIDALLSQLTQIGVLPNINNSTRFLRLATIFVIERALKQLKLEEQQQQQPQVPNGGGGGSNFSSNPAINRVAAYVELDAYARLVSILINQLGETPQSEYPNAKVALLNKVLGLIAGTLLQEHEVRRDLFHPMPFERLLVILFVELQSSLSLPSATQFTVGASPRSDGNVDEGCVENVNSDVHQNTDTDKACAGKHADSVGGGEPRIPIASIKSLGPLTFQQQLPLIFCHLLHCLRPEKATAFVFSWLEMLTHRWFVGCILSAPGPPKLRAAYQAMYAQLLADLLKFLGYFLQNALMPKPIQCLYKATLRLLLVLIHDFPEFVSDYYALFCDVVPSNSIQMRNIILSALPKRGIPSADPLQAPPVDQLASLEDPTGYCMEAGSRLPEPMRCELDAYLTTRAPVKLLSELVTMLRRADDIIPPIPPLQFAYHPQQQARHQQALAAYAVALAANDVGPGSSVKNEDKPTDDHFTPSSTSTQAVNKISGKTGTTESWESSGIISSSSAAVSDSNNETSSSSASNTTTSRTTLTVPNSVVSGGSGAALAALLWGVRATQQLATFGLADSMHYNIELMTNLTLYVCITAIRNLREKGMPLNMSTIAHTPQMDIIQSLVLNLDNEGRYLLLNCMANQLRYPNSHTYYFSYTILYLFSEQSKEQVKEQISRVLMERLIVNRPHPWGLLMTSAELLRNPAYRFWEHEFARCNPEIEAIVTIVARSCIPNFQIPNVNSSDTCTTSSVVSSSLRYALLSSGTAQGSV</sequence>
<feature type="compositionally biased region" description="Low complexity" evidence="7">
    <location>
        <begin position="2182"/>
        <end position="2222"/>
    </location>
</feature>
<feature type="domain" description="CCR4-NOT transcription complex subunit 1 TTP binding" evidence="11">
    <location>
        <begin position="187"/>
        <end position="352"/>
    </location>
</feature>
<dbReference type="Pfam" id="PF12842">
    <property type="entry name" value="DUF3819"/>
    <property type="match status" value="1"/>
</dbReference>
<keyword evidence="14" id="KW-1185">Reference proteome</keyword>
<comment type="similarity">
    <text evidence="6">Belongs to the CNOT1 family.</text>
</comment>
<feature type="domain" description="CCR4-NOT transcription complex subunit 1 CAF1-binding" evidence="10">
    <location>
        <begin position="434"/>
        <end position="656"/>
    </location>
</feature>
<evidence type="ECO:0000259" key="8">
    <source>
        <dbReference type="Pfam" id="PF04054"/>
    </source>
</evidence>
<keyword evidence="2" id="KW-0678">Repressor</keyword>
<evidence type="ECO:0000259" key="10">
    <source>
        <dbReference type="Pfam" id="PF16415"/>
    </source>
</evidence>
<evidence type="ECO:0000256" key="5">
    <source>
        <dbReference type="ARBA" id="ARBA00023242"/>
    </source>
</evidence>
<evidence type="ECO:0000313" key="14">
    <source>
        <dbReference type="Proteomes" id="UP000290809"/>
    </source>
</evidence>
<evidence type="ECO:0000256" key="4">
    <source>
        <dbReference type="ARBA" id="ARBA00023163"/>
    </source>
</evidence>
<dbReference type="GO" id="GO:0017148">
    <property type="term" value="P:negative regulation of translation"/>
    <property type="evidence" value="ECO:0007669"/>
    <property type="project" value="InterPro"/>
</dbReference>
<feature type="compositionally biased region" description="Low complexity" evidence="7">
    <location>
        <begin position="39"/>
        <end position="51"/>
    </location>
</feature>
<dbReference type="Pfam" id="PF16417">
    <property type="entry name" value="CNOT1_TTP_bind"/>
    <property type="match status" value="1"/>
</dbReference>
<dbReference type="Gene3D" id="1.25.40.180">
    <property type="match status" value="1"/>
</dbReference>
<evidence type="ECO:0000256" key="6">
    <source>
        <dbReference type="ARBA" id="ARBA00025717"/>
    </source>
</evidence>
<comment type="subcellular location">
    <subcellularLocation>
        <location evidence="1">Nucleus</location>
    </subcellularLocation>
</comment>
<dbReference type="InterPro" id="IPR055454">
    <property type="entry name" value="CNOT1-like_NOT1_connector"/>
</dbReference>
<dbReference type="PANTHER" id="PTHR13162">
    <property type="entry name" value="CCR4-NOT TRANSCRIPTION COMPLEX"/>
    <property type="match status" value="1"/>
</dbReference>
<evidence type="ECO:0000256" key="7">
    <source>
        <dbReference type="SAM" id="MobiDB-lite"/>
    </source>
</evidence>
<feature type="domain" description="CCR4-NOT transcription complex subunit 1-like NOT1 connector" evidence="12">
    <location>
        <begin position="1288"/>
        <end position="1384"/>
    </location>
</feature>
<dbReference type="Pfam" id="PF04054">
    <property type="entry name" value="Not1"/>
    <property type="match status" value="2"/>
</dbReference>
<dbReference type="InterPro" id="IPR007196">
    <property type="entry name" value="CCR4-Not_Not1_C"/>
</dbReference>
<keyword evidence="4" id="KW-0804">Transcription</keyword>
<feature type="compositionally biased region" description="Basic and acidic residues" evidence="7">
    <location>
        <begin position="2151"/>
        <end position="2161"/>
    </location>
</feature>
<feature type="region of interest" description="Disordered" evidence="7">
    <location>
        <begin position="39"/>
        <end position="74"/>
    </location>
</feature>
<evidence type="ECO:0000256" key="1">
    <source>
        <dbReference type="ARBA" id="ARBA00004123"/>
    </source>
</evidence>
<evidence type="ECO:0000259" key="11">
    <source>
        <dbReference type="Pfam" id="PF16417"/>
    </source>
</evidence>
<evidence type="ECO:0000313" key="13">
    <source>
        <dbReference type="EMBL" id="RTG86849.1"/>
    </source>
</evidence>
<accession>A0A430QGP4</accession>
<proteinExistence type="inferred from homology"/>
<feature type="region of interest" description="Disordered" evidence="7">
    <location>
        <begin position="2146"/>
        <end position="2222"/>
    </location>
</feature>
<dbReference type="InterPro" id="IPR038535">
    <property type="entry name" value="CNOT1_TTP_bind_sf"/>
</dbReference>
<dbReference type="InterPro" id="IPR024557">
    <property type="entry name" value="CNOT1_dom_4"/>
</dbReference>
<dbReference type="GO" id="GO:0000932">
    <property type="term" value="C:P-body"/>
    <property type="evidence" value="ECO:0007669"/>
    <property type="project" value="TreeGrafter"/>
</dbReference>
<feature type="domain" description="CCR4-Not complex component Not1 C-terminal" evidence="8">
    <location>
        <begin position="1909"/>
        <end position="2105"/>
    </location>
</feature>
<feature type="compositionally biased region" description="Polar residues" evidence="7">
    <location>
        <begin position="52"/>
        <end position="74"/>
    </location>
</feature>
<dbReference type="EMBL" id="QMKO01001751">
    <property type="protein sequence ID" value="RTG86849.1"/>
    <property type="molecule type" value="Genomic_DNA"/>
</dbReference>
<evidence type="ECO:0000259" key="9">
    <source>
        <dbReference type="Pfam" id="PF12842"/>
    </source>
</evidence>
<dbReference type="GO" id="GO:0000288">
    <property type="term" value="P:nuclear-transcribed mRNA catabolic process, deadenylation-dependent decay"/>
    <property type="evidence" value="ECO:0007669"/>
    <property type="project" value="TreeGrafter"/>
</dbReference>
<gene>
    <name evidence="13" type="ORF">DC041_0007585</name>
</gene>
<evidence type="ECO:0000256" key="3">
    <source>
        <dbReference type="ARBA" id="ARBA00023015"/>
    </source>
</evidence>
<dbReference type="Gene3D" id="1.25.40.790">
    <property type="match status" value="1"/>
</dbReference>
<organism evidence="13 14">
    <name type="scientific">Schistosoma bovis</name>
    <name type="common">Blood fluke</name>
    <dbReference type="NCBI Taxonomy" id="6184"/>
    <lineage>
        <taxon>Eukaryota</taxon>
        <taxon>Metazoa</taxon>
        <taxon>Spiralia</taxon>
        <taxon>Lophotrochozoa</taxon>
        <taxon>Platyhelminthes</taxon>
        <taxon>Trematoda</taxon>
        <taxon>Digenea</taxon>
        <taxon>Strigeidida</taxon>
        <taxon>Schistosomatoidea</taxon>
        <taxon>Schistosomatidae</taxon>
        <taxon>Schistosoma</taxon>
    </lineage>
</organism>
<dbReference type="InterPro" id="IPR032191">
    <property type="entry name" value="CNOT1_CAF1_bind"/>
</dbReference>
<dbReference type="Gene3D" id="1.25.40.840">
    <property type="entry name" value="CCR4-NOT transcription complex subunit 1 TTP binding domain"/>
    <property type="match status" value="1"/>
</dbReference>
<dbReference type="STRING" id="6184.A0A430QGP4"/>
<dbReference type="Pfam" id="PF25097">
    <property type="entry name" value="ARM_Cnot1"/>
    <property type="match status" value="1"/>
</dbReference>
<feature type="region of interest" description="Disordered" evidence="7">
    <location>
        <begin position="827"/>
        <end position="854"/>
    </location>
</feature>
<dbReference type="Gene3D" id="1.25.40.800">
    <property type="match status" value="1"/>
</dbReference>
<keyword evidence="3" id="KW-0805">Transcription regulation</keyword>
<dbReference type="GO" id="GO:0060090">
    <property type="term" value="F:molecular adaptor activity"/>
    <property type="evidence" value="ECO:0007669"/>
    <property type="project" value="TreeGrafter"/>
</dbReference>
<protein>
    <submittedName>
        <fullName evidence="13">CCR4-NOT transcription complex subunit 1</fullName>
    </submittedName>
</protein>
<comment type="caution">
    <text evidence="13">The sequence shown here is derived from an EMBL/GenBank/DDBJ whole genome shotgun (WGS) entry which is preliminary data.</text>
</comment>
<dbReference type="GO" id="GO:0005634">
    <property type="term" value="C:nucleus"/>
    <property type="evidence" value="ECO:0007669"/>
    <property type="project" value="UniProtKB-SubCell"/>
</dbReference>
<dbReference type="GO" id="GO:0030015">
    <property type="term" value="C:CCR4-NOT core complex"/>
    <property type="evidence" value="ECO:0007669"/>
    <property type="project" value="InterPro"/>
</dbReference>
<keyword evidence="5" id="KW-0539">Nucleus</keyword>
<feature type="domain" description="CCR4-Not complex component Not1 C-terminal" evidence="8">
    <location>
        <begin position="2223"/>
        <end position="2402"/>
    </location>
</feature>
<dbReference type="InterPro" id="IPR040398">
    <property type="entry name" value="Not1"/>
</dbReference>
<feature type="domain" description="CCR4-NOT transcription complex subunit 1" evidence="9">
    <location>
        <begin position="970"/>
        <end position="1114"/>
    </location>
</feature>
<dbReference type="PANTHER" id="PTHR13162:SF8">
    <property type="entry name" value="CCR4-NOT TRANSCRIPTION COMPLEX SUBUNIT 1"/>
    <property type="match status" value="1"/>
</dbReference>
<dbReference type="Pfam" id="PF16415">
    <property type="entry name" value="CNOT1_CAF1_bind"/>
    <property type="match status" value="1"/>
</dbReference>
<evidence type="ECO:0000259" key="12">
    <source>
        <dbReference type="Pfam" id="PF25097"/>
    </source>
</evidence>
<dbReference type="Proteomes" id="UP000290809">
    <property type="component" value="Unassembled WGS sequence"/>
</dbReference>
<feature type="compositionally biased region" description="Low complexity" evidence="7">
    <location>
        <begin position="829"/>
        <end position="852"/>
    </location>
</feature>
<reference evidence="13 14" key="1">
    <citation type="journal article" date="2019" name="PLoS Pathog.">
        <title>Genome sequence of the bovine parasite Schistosoma bovis Tanzania.</title>
        <authorList>
            <person name="Oey H."/>
            <person name="Zakrzewski M."/>
            <person name="Gobert G."/>
            <person name="Gravermann K."/>
            <person name="Stoye J."/>
            <person name="Jones M."/>
            <person name="Mcmanus D."/>
            <person name="Krause L."/>
        </authorList>
    </citation>
    <scope>NUCLEOTIDE SEQUENCE [LARGE SCALE GENOMIC DNA]</scope>
    <source>
        <strain evidence="13 14">TAN1997</strain>
    </source>
</reference>